<feature type="transmembrane region" description="Helical" evidence="5">
    <location>
        <begin position="69"/>
        <end position="89"/>
    </location>
</feature>
<protein>
    <recommendedName>
        <fullName evidence="8">DUF4870 domain-containing protein</fullName>
    </recommendedName>
</protein>
<evidence type="ECO:0000256" key="2">
    <source>
        <dbReference type="ARBA" id="ARBA00022692"/>
    </source>
</evidence>
<reference evidence="6 7" key="1">
    <citation type="journal article" date="2010" name="Stand. Genomic Sci.">
        <title>Complete genome sequence of Cellulomonas flavigena type strain (134).</title>
        <authorList>
            <person name="Abt B."/>
            <person name="Foster B."/>
            <person name="Lapidus A."/>
            <person name="Clum A."/>
            <person name="Sun H."/>
            <person name="Pukall R."/>
            <person name="Lucas S."/>
            <person name="Glavina Del Rio T."/>
            <person name="Nolan M."/>
            <person name="Tice H."/>
            <person name="Cheng J.F."/>
            <person name="Pitluck S."/>
            <person name="Liolios K."/>
            <person name="Ivanova N."/>
            <person name="Mavromatis K."/>
            <person name="Ovchinnikova G."/>
            <person name="Pati A."/>
            <person name="Goodwin L."/>
            <person name="Chen A."/>
            <person name="Palaniappan K."/>
            <person name="Land M."/>
            <person name="Hauser L."/>
            <person name="Chang Y.J."/>
            <person name="Jeffries C.D."/>
            <person name="Rohde M."/>
            <person name="Goker M."/>
            <person name="Woyke T."/>
            <person name="Bristow J."/>
            <person name="Eisen J.A."/>
            <person name="Markowitz V."/>
            <person name="Hugenholtz P."/>
            <person name="Kyrpides N.C."/>
            <person name="Klenk H.P."/>
        </authorList>
    </citation>
    <scope>NUCLEOTIDE SEQUENCE [LARGE SCALE GENOMIC DNA]</scope>
    <source>
        <strain evidence="7">ATCC 482 / DSM 20109 / BCRC 11376 / JCM 18109 / NBRC 3775 / NCIMB 8073 / NRS 134</strain>
    </source>
</reference>
<name>D5UGK7_CELFN</name>
<gene>
    <name evidence="6" type="ordered locus">Cfla_2214</name>
</gene>
<dbReference type="Pfam" id="PF09685">
    <property type="entry name" value="MamF_MmsF"/>
    <property type="match status" value="1"/>
</dbReference>
<dbReference type="RefSeq" id="WP_013117439.1">
    <property type="nucleotide sequence ID" value="NC_014151.1"/>
</dbReference>
<comment type="subcellular location">
    <subcellularLocation>
        <location evidence="1">Membrane</location>
        <topology evidence="1">Multi-pass membrane protein</topology>
    </subcellularLocation>
</comment>
<evidence type="ECO:0000313" key="7">
    <source>
        <dbReference type="Proteomes" id="UP000000849"/>
    </source>
</evidence>
<dbReference type="AlphaFoldDB" id="D5UGK7"/>
<accession>D5UGK7</accession>
<evidence type="ECO:0000313" key="6">
    <source>
        <dbReference type="EMBL" id="ADG75105.1"/>
    </source>
</evidence>
<keyword evidence="3 5" id="KW-1133">Transmembrane helix</keyword>
<organism evidence="6 7">
    <name type="scientific">Cellulomonas flavigena (strain ATCC 482 / DSM 20109 / BCRC 11376 / JCM 18109 / NBRC 3775 / NCIMB 8073 / NRS 134)</name>
    <dbReference type="NCBI Taxonomy" id="446466"/>
    <lineage>
        <taxon>Bacteria</taxon>
        <taxon>Bacillati</taxon>
        <taxon>Actinomycetota</taxon>
        <taxon>Actinomycetes</taxon>
        <taxon>Micrococcales</taxon>
        <taxon>Cellulomonadaceae</taxon>
        <taxon>Cellulomonas</taxon>
    </lineage>
</organism>
<dbReference type="HOGENOM" id="CLU_104196_2_1_11"/>
<keyword evidence="7" id="KW-1185">Reference proteome</keyword>
<keyword evidence="4 5" id="KW-0472">Membrane</keyword>
<feature type="transmembrane region" description="Helical" evidence="5">
    <location>
        <begin position="24"/>
        <end position="48"/>
    </location>
</feature>
<dbReference type="Proteomes" id="UP000000849">
    <property type="component" value="Chromosome"/>
</dbReference>
<dbReference type="InterPro" id="IPR019109">
    <property type="entry name" value="MamF_MmsF"/>
</dbReference>
<dbReference type="STRING" id="446466.Cfla_2214"/>
<dbReference type="eggNOG" id="COG3296">
    <property type="taxonomic scope" value="Bacteria"/>
</dbReference>
<dbReference type="EMBL" id="CP001964">
    <property type="protein sequence ID" value="ADG75105.1"/>
    <property type="molecule type" value="Genomic_DNA"/>
</dbReference>
<evidence type="ECO:0000256" key="1">
    <source>
        <dbReference type="ARBA" id="ARBA00004141"/>
    </source>
</evidence>
<evidence type="ECO:0000256" key="3">
    <source>
        <dbReference type="ARBA" id="ARBA00022989"/>
    </source>
</evidence>
<feature type="transmembrane region" description="Helical" evidence="5">
    <location>
        <begin position="95"/>
        <end position="114"/>
    </location>
</feature>
<dbReference type="KEGG" id="cfl:Cfla_2214"/>
<sequence>MSQPPHWGPPPPLPPLRQDEERTWAVLVHVLPLLGPGFVVPLVVWLVFRGRGAFLEHHAREALNFQLTALIAFVVATVLVLVTLGAAAVVLTGVVLAWIVLGVLAAVAASRWEWYRYPATLRMVP</sequence>
<proteinExistence type="predicted"/>
<evidence type="ECO:0000256" key="5">
    <source>
        <dbReference type="SAM" id="Phobius"/>
    </source>
</evidence>
<evidence type="ECO:0000256" key="4">
    <source>
        <dbReference type="ARBA" id="ARBA00023136"/>
    </source>
</evidence>
<evidence type="ECO:0008006" key="8">
    <source>
        <dbReference type="Google" id="ProtNLM"/>
    </source>
</evidence>
<keyword evidence="2 5" id="KW-0812">Transmembrane</keyword>